<dbReference type="RefSeq" id="WP_137569027.1">
    <property type="nucleotide sequence ID" value="NZ_CP036553.1"/>
</dbReference>
<dbReference type="InterPro" id="IPR001296">
    <property type="entry name" value="Glyco_trans_1"/>
</dbReference>
<organism evidence="2 3">
    <name type="scientific">Bacteroides fragilis</name>
    <dbReference type="NCBI Taxonomy" id="817"/>
    <lineage>
        <taxon>Bacteria</taxon>
        <taxon>Pseudomonadati</taxon>
        <taxon>Bacteroidota</taxon>
        <taxon>Bacteroidia</taxon>
        <taxon>Bacteroidales</taxon>
        <taxon>Bacteroidaceae</taxon>
        <taxon>Bacteroides</taxon>
    </lineage>
</organism>
<dbReference type="EMBL" id="CP036553">
    <property type="protein sequence ID" value="QCQ36156.1"/>
    <property type="molecule type" value="Genomic_DNA"/>
</dbReference>
<dbReference type="Proteomes" id="UP000028294">
    <property type="component" value="Chromosome"/>
</dbReference>
<dbReference type="InterPro" id="IPR050194">
    <property type="entry name" value="Glycosyltransferase_grp1"/>
</dbReference>
<evidence type="ECO:0000313" key="2">
    <source>
        <dbReference type="EMBL" id="QCQ36156.1"/>
    </source>
</evidence>
<dbReference type="Gene3D" id="3.40.50.2000">
    <property type="entry name" value="Glycogen Phosphorylase B"/>
    <property type="match status" value="2"/>
</dbReference>
<dbReference type="PANTHER" id="PTHR45947">
    <property type="entry name" value="SULFOQUINOVOSYL TRANSFERASE SQD2"/>
    <property type="match status" value="1"/>
</dbReference>
<reference evidence="2 3" key="1">
    <citation type="submission" date="2019-03" db="EMBL/GenBank/DDBJ databases">
        <title>Complete genome assembly of MDR B. fragilis.</title>
        <authorList>
            <person name="Sydenham T.V."/>
            <person name="Hasman H."/>
            <person name="Justesen U.S."/>
        </authorList>
    </citation>
    <scope>NUCLEOTIDE SEQUENCE [LARGE SCALE GENOMIC DNA]</scope>
    <source>
        <strain evidence="2 3">DCMOUH0067B</strain>
    </source>
</reference>
<evidence type="ECO:0000313" key="3">
    <source>
        <dbReference type="Proteomes" id="UP000028294"/>
    </source>
</evidence>
<dbReference type="GO" id="GO:0016757">
    <property type="term" value="F:glycosyltransferase activity"/>
    <property type="evidence" value="ECO:0007669"/>
    <property type="project" value="InterPro"/>
</dbReference>
<protein>
    <submittedName>
        <fullName evidence="2">Glycosyltransferase</fullName>
    </submittedName>
</protein>
<gene>
    <name evidence="2" type="ORF">IA74_008545</name>
</gene>
<proteinExistence type="predicted"/>
<dbReference type="SUPFAM" id="SSF53756">
    <property type="entry name" value="UDP-Glycosyltransferase/glycogen phosphorylase"/>
    <property type="match status" value="1"/>
</dbReference>
<feature type="domain" description="Glycosyl transferase family 1" evidence="1">
    <location>
        <begin position="226"/>
        <end position="372"/>
    </location>
</feature>
<dbReference type="PANTHER" id="PTHR45947:SF3">
    <property type="entry name" value="SULFOQUINOVOSYL TRANSFERASE SQD2"/>
    <property type="match status" value="1"/>
</dbReference>
<accession>A0AAP8ZSX0</accession>
<dbReference type="Pfam" id="PF00534">
    <property type="entry name" value="Glycos_transf_1"/>
    <property type="match status" value="1"/>
</dbReference>
<dbReference type="CDD" id="cd03801">
    <property type="entry name" value="GT4_PimA-like"/>
    <property type="match status" value="1"/>
</dbReference>
<evidence type="ECO:0000259" key="1">
    <source>
        <dbReference type="Pfam" id="PF00534"/>
    </source>
</evidence>
<dbReference type="AlphaFoldDB" id="A0AAP8ZSX0"/>
<name>A0AAP8ZSX0_BACFG</name>
<sequence>MSDEKKILVLTSIFPADDLPKTFTPVVYYFVKEWIKMGYSVRVIHNLSIFPVFYYKVASKIIDFITSVTGTTIPLQCLNKVCRYFYNDVEVIRIPLFKFIPHYKFSTQEIEKNINQILEYNQRDGFIPDIILGHWGNPQLEMLALLKEYYKCKLSLVFHNSFNFTLRLYKKEFYSMINKLDYIGFRSWPLLNEFQSRYPNINNLFICQSGIPSEMLIDISTIQKDFSQGVNKFIFVGMLIQRKYPEALVKSIPRANVESDYSITYIGEGVMKKRITKLIRQLNVTEHVRFLGHISRSQVRQVLLKCDCLVMISKDEAFGLVYLEAMGAGCIVIAAKNEGFDGIIEHGVNGFLCTAGDSDELTKLISHINQLSVQELNLISNNAINTAHLLTDDIVARNYLISVNMISK</sequence>